<dbReference type="Proteomes" id="UP000280307">
    <property type="component" value="Unassembled WGS sequence"/>
</dbReference>
<keyword evidence="7" id="KW-1133">Transmembrane helix</keyword>
<dbReference type="PROSITE" id="PS50011">
    <property type="entry name" value="PROTEIN_KINASE_DOM"/>
    <property type="match status" value="1"/>
</dbReference>
<evidence type="ECO:0000256" key="3">
    <source>
        <dbReference type="ARBA" id="ARBA00022741"/>
    </source>
</evidence>
<feature type="region of interest" description="Disordered" evidence="6">
    <location>
        <begin position="381"/>
        <end position="421"/>
    </location>
</feature>
<sequence length="421" mass="46362">MSNPSTPPRLAMGERLGHFEILEMIKEGGQATVYLARIARPQQPPATRLLWQLHWLGATPARIAAAGICVLKVVNPGKQDALIDEHTYLLKVRSALHQGEQPPHLISLFHSSELRNSAERQRGLDGIWKSKYRDTKGRSLEFIALPYLPGGALDSILREQQHRPLPASSAVAITLQLCAALRFLHERVGLVHHDISPSNIVLLQRPSFFRPQPPECVLIDLAAADAPAHPRLRSLIGKLIYLPPQRINRSRNIEPSIGIDPAIDVYSLGVVLYEMLAGQLPNPSIDQETGIPLPLPSLKQQRPDLSPELLQLVSDTVSHDAHRWPDLGQFQARLEATPEARQPARLRGRFDQRAIMQSLAATITLFMLVLGLMLTWAPTLSAPSPPTTTRPIATITPLPTATPLPAPSPTLMPRSTSTPAR</sequence>
<dbReference type="InterPro" id="IPR000719">
    <property type="entry name" value="Prot_kinase_dom"/>
</dbReference>
<dbReference type="Pfam" id="PF00069">
    <property type="entry name" value="Pkinase"/>
    <property type="match status" value="1"/>
</dbReference>
<dbReference type="PANTHER" id="PTHR43289">
    <property type="entry name" value="MITOGEN-ACTIVATED PROTEIN KINASE KINASE KINASE 20-RELATED"/>
    <property type="match status" value="1"/>
</dbReference>
<feature type="transmembrane region" description="Helical" evidence="7">
    <location>
        <begin position="354"/>
        <end position="377"/>
    </location>
</feature>
<accession>A0A426TUD9</accession>
<feature type="domain" description="Protein kinase" evidence="8">
    <location>
        <begin position="19"/>
        <end position="334"/>
    </location>
</feature>
<keyword evidence="7" id="KW-0812">Transmembrane</keyword>
<dbReference type="EMBL" id="RSAS01000695">
    <property type="protein sequence ID" value="RRR68761.1"/>
    <property type="molecule type" value="Genomic_DNA"/>
</dbReference>
<keyword evidence="5" id="KW-0067">ATP-binding</keyword>
<evidence type="ECO:0000256" key="6">
    <source>
        <dbReference type="SAM" id="MobiDB-lite"/>
    </source>
</evidence>
<evidence type="ECO:0000313" key="10">
    <source>
        <dbReference type="Proteomes" id="UP000280307"/>
    </source>
</evidence>
<reference evidence="9 10" key="1">
    <citation type="submission" date="2018-12" db="EMBL/GenBank/DDBJ databases">
        <title>Genome Sequence of Candidatus Viridilinea halotolerans isolated from saline sulfide-rich spring.</title>
        <authorList>
            <person name="Grouzdev D.S."/>
            <person name="Burganskaya E.I."/>
            <person name="Krutkina M.S."/>
            <person name="Sukhacheva M.V."/>
            <person name="Gorlenko V.M."/>
        </authorList>
    </citation>
    <scope>NUCLEOTIDE SEQUENCE [LARGE SCALE GENOMIC DNA]</scope>
    <source>
        <strain evidence="9">Chok-6</strain>
    </source>
</reference>
<evidence type="ECO:0000256" key="2">
    <source>
        <dbReference type="ARBA" id="ARBA00022679"/>
    </source>
</evidence>
<feature type="compositionally biased region" description="Low complexity" evidence="6">
    <location>
        <begin position="389"/>
        <end position="399"/>
    </location>
</feature>
<proteinExistence type="predicted"/>
<dbReference type="SMART" id="SM00220">
    <property type="entry name" value="S_TKc"/>
    <property type="match status" value="1"/>
</dbReference>
<evidence type="ECO:0000256" key="5">
    <source>
        <dbReference type="ARBA" id="ARBA00022840"/>
    </source>
</evidence>
<evidence type="ECO:0000259" key="8">
    <source>
        <dbReference type="PROSITE" id="PS50011"/>
    </source>
</evidence>
<protein>
    <recommendedName>
        <fullName evidence="1">non-specific serine/threonine protein kinase</fullName>
        <ecNumber evidence="1">2.7.11.1</ecNumber>
    </recommendedName>
</protein>
<dbReference type="EC" id="2.7.11.1" evidence="1"/>
<evidence type="ECO:0000256" key="4">
    <source>
        <dbReference type="ARBA" id="ARBA00022777"/>
    </source>
</evidence>
<keyword evidence="3" id="KW-0547">Nucleotide-binding</keyword>
<dbReference type="SUPFAM" id="SSF56112">
    <property type="entry name" value="Protein kinase-like (PK-like)"/>
    <property type="match status" value="1"/>
</dbReference>
<name>A0A426TUD9_9CHLR</name>
<dbReference type="GO" id="GO:0004674">
    <property type="term" value="F:protein serine/threonine kinase activity"/>
    <property type="evidence" value="ECO:0007669"/>
    <property type="project" value="UniProtKB-EC"/>
</dbReference>
<dbReference type="Gene3D" id="1.10.510.10">
    <property type="entry name" value="Transferase(Phosphotransferase) domain 1"/>
    <property type="match status" value="1"/>
</dbReference>
<dbReference type="InterPro" id="IPR011009">
    <property type="entry name" value="Kinase-like_dom_sf"/>
</dbReference>
<evidence type="ECO:0000256" key="7">
    <source>
        <dbReference type="SAM" id="Phobius"/>
    </source>
</evidence>
<dbReference type="PANTHER" id="PTHR43289:SF6">
    <property type="entry name" value="SERINE_THREONINE-PROTEIN KINASE NEKL-3"/>
    <property type="match status" value="1"/>
</dbReference>
<keyword evidence="4" id="KW-0418">Kinase</keyword>
<dbReference type="GO" id="GO:0005524">
    <property type="term" value="F:ATP binding"/>
    <property type="evidence" value="ECO:0007669"/>
    <property type="project" value="UniProtKB-KW"/>
</dbReference>
<comment type="caution">
    <text evidence="9">The sequence shown here is derived from an EMBL/GenBank/DDBJ whole genome shotgun (WGS) entry which is preliminary data.</text>
</comment>
<dbReference type="AlphaFoldDB" id="A0A426TUD9"/>
<dbReference type="PROSITE" id="PS00109">
    <property type="entry name" value="PROTEIN_KINASE_TYR"/>
    <property type="match status" value="1"/>
</dbReference>
<gene>
    <name evidence="9" type="ORF">EI684_17165</name>
</gene>
<organism evidence="9 10">
    <name type="scientific">Candidatus Viridilinea halotolerans</name>
    <dbReference type="NCBI Taxonomy" id="2491704"/>
    <lineage>
        <taxon>Bacteria</taxon>
        <taxon>Bacillati</taxon>
        <taxon>Chloroflexota</taxon>
        <taxon>Chloroflexia</taxon>
        <taxon>Chloroflexales</taxon>
        <taxon>Chloroflexineae</taxon>
        <taxon>Oscillochloridaceae</taxon>
        <taxon>Candidatus Viridilinea</taxon>
    </lineage>
</organism>
<keyword evidence="7" id="KW-0472">Membrane</keyword>
<keyword evidence="2" id="KW-0808">Transferase</keyword>
<evidence type="ECO:0000256" key="1">
    <source>
        <dbReference type="ARBA" id="ARBA00012513"/>
    </source>
</evidence>
<evidence type="ECO:0000313" key="9">
    <source>
        <dbReference type="EMBL" id="RRR68761.1"/>
    </source>
</evidence>
<dbReference type="InterPro" id="IPR008266">
    <property type="entry name" value="Tyr_kinase_AS"/>
</dbReference>
<feature type="compositionally biased region" description="Pro residues" evidence="6">
    <location>
        <begin position="400"/>
        <end position="410"/>
    </location>
</feature>